<dbReference type="AlphaFoldDB" id="A0A1N6YGG6"/>
<dbReference type="PANTHER" id="PTHR43477">
    <property type="entry name" value="DIHYDROANTICAPSIN 7-DEHYDROGENASE"/>
    <property type="match status" value="1"/>
</dbReference>
<evidence type="ECO:0000256" key="2">
    <source>
        <dbReference type="ARBA" id="ARBA00023002"/>
    </source>
</evidence>
<dbReference type="CDD" id="cd05233">
    <property type="entry name" value="SDR_c"/>
    <property type="match status" value="1"/>
</dbReference>
<dbReference type="InterPro" id="IPR036291">
    <property type="entry name" value="NAD(P)-bd_dom_sf"/>
</dbReference>
<evidence type="ECO:0000313" key="4">
    <source>
        <dbReference type="EMBL" id="SIR13596.1"/>
    </source>
</evidence>
<dbReference type="PANTHER" id="PTHR43477:SF1">
    <property type="entry name" value="DIHYDROANTICAPSIN 7-DEHYDROGENASE"/>
    <property type="match status" value="1"/>
</dbReference>
<evidence type="ECO:0000313" key="5">
    <source>
        <dbReference type="Proteomes" id="UP000186096"/>
    </source>
</evidence>
<dbReference type="SUPFAM" id="SSF51735">
    <property type="entry name" value="NAD(P)-binding Rossmann-fold domains"/>
    <property type="match status" value="1"/>
</dbReference>
<proteinExistence type="inferred from homology"/>
<name>A0A1N6YGG6_9ACTN</name>
<dbReference type="InterPro" id="IPR057326">
    <property type="entry name" value="KR_dom"/>
</dbReference>
<gene>
    <name evidence="4" type="ORF">SAMN05421833_106128</name>
</gene>
<sequence length="240" mass="24330">MNERVVIVGGTSGIGLAAAVRLAASGREVVVTGRTPERLERAVKEIGERGSGVVADARDPEAMRTLFAEAAPVDHVVISVSGRKGAGPFLSLSPDDLRRALDDKLIAQVVAAQAALAALRRDGSLTFVSAASANNALAGVAGLAAVNGAIESMVPGLAVELAPVRVNAVSPGVIDTEWWDELGDGRQGALDAFAAATTVGRIGTPGEVANAIAYLIETGYATGTVLTVDGGVRLKPSVQS</sequence>
<comment type="similarity">
    <text evidence="1">Belongs to the short-chain dehydrogenases/reductases (SDR) family.</text>
</comment>
<keyword evidence="2" id="KW-0560">Oxidoreductase</keyword>
<reference evidence="5" key="1">
    <citation type="submission" date="2017-01" db="EMBL/GenBank/DDBJ databases">
        <authorList>
            <person name="Varghese N."/>
            <person name="Submissions S."/>
        </authorList>
    </citation>
    <scope>NUCLEOTIDE SEQUENCE [LARGE SCALE GENOMIC DNA]</scope>
    <source>
        <strain evidence="5">ATCC 12950</strain>
    </source>
</reference>
<dbReference type="PRINTS" id="PR00081">
    <property type="entry name" value="GDHRDH"/>
</dbReference>
<protein>
    <submittedName>
        <fullName evidence="4">NAD(P)-dependent dehydrogenase, short-chain alcohol dehydrogenase family</fullName>
    </submittedName>
</protein>
<dbReference type="InterPro" id="IPR002347">
    <property type="entry name" value="SDR_fam"/>
</dbReference>
<evidence type="ECO:0000259" key="3">
    <source>
        <dbReference type="SMART" id="SM00822"/>
    </source>
</evidence>
<dbReference type="EMBL" id="FTNI01000006">
    <property type="protein sequence ID" value="SIR13596.1"/>
    <property type="molecule type" value="Genomic_DNA"/>
</dbReference>
<accession>A0A1N6YGG6</accession>
<dbReference type="OrthoDB" id="9806974at2"/>
<dbReference type="InterPro" id="IPR051122">
    <property type="entry name" value="SDR_DHRS6-like"/>
</dbReference>
<dbReference type="GO" id="GO:0016491">
    <property type="term" value="F:oxidoreductase activity"/>
    <property type="evidence" value="ECO:0007669"/>
    <property type="project" value="UniProtKB-KW"/>
</dbReference>
<dbReference type="STRING" id="58117.SAMN05421833_106128"/>
<evidence type="ECO:0000256" key="1">
    <source>
        <dbReference type="ARBA" id="ARBA00006484"/>
    </source>
</evidence>
<dbReference type="Gene3D" id="3.40.50.720">
    <property type="entry name" value="NAD(P)-binding Rossmann-like Domain"/>
    <property type="match status" value="1"/>
</dbReference>
<organism evidence="4 5">
    <name type="scientific">Microbispora rosea</name>
    <dbReference type="NCBI Taxonomy" id="58117"/>
    <lineage>
        <taxon>Bacteria</taxon>
        <taxon>Bacillati</taxon>
        <taxon>Actinomycetota</taxon>
        <taxon>Actinomycetes</taxon>
        <taxon>Streptosporangiales</taxon>
        <taxon>Streptosporangiaceae</taxon>
        <taxon>Microbispora</taxon>
    </lineage>
</organism>
<keyword evidence="5" id="KW-1185">Reference proteome</keyword>
<dbReference type="RefSeq" id="WP_076434424.1">
    <property type="nucleotide sequence ID" value="NZ_FTNI01000006.1"/>
</dbReference>
<feature type="domain" description="Ketoreductase" evidence="3">
    <location>
        <begin position="3"/>
        <end position="182"/>
    </location>
</feature>
<dbReference type="Proteomes" id="UP000186096">
    <property type="component" value="Unassembled WGS sequence"/>
</dbReference>
<dbReference type="Pfam" id="PF13561">
    <property type="entry name" value="adh_short_C2"/>
    <property type="match status" value="1"/>
</dbReference>
<dbReference type="SMART" id="SM00822">
    <property type="entry name" value="PKS_KR"/>
    <property type="match status" value="1"/>
</dbReference>